<dbReference type="OrthoDB" id="96206at2759"/>
<dbReference type="Proteomes" id="UP000028582">
    <property type="component" value="Unassembled WGS sequence"/>
</dbReference>
<sequence length="387" mass="44491">MVSGSDPFQTLQLTDEEQQDCYDRAFQLLDRTLRSYDEKDDQAEHGRSHTPLPHSNLDNTRWKLLKTQENASLYKERNSCTLQDYNLLGGDWKDPVVLLMAGTINGDLDGIVFGLETPDSSALRTRLALFTKQPVDCAVLAQLAGPTEADPFRFLGITRMVYNHKWPLKAMIKRRDFVTLTATGTMTRANGDRIGYEVVQPVKLQRCPPLSGTVIRGKVMYATILKQQEPGTVDVYIHTYVETQGFILDKLVMAVTWRANIGCWSANKLVEMKKLQWYIANCRSERQKQQQRAYPSARSICRQCYDRRGLVRRRGSGIYDYDGTCVLCTFPMCYKCRVEKTLEILDENSGRLKRQLVLVCQPCWMFVQTLCPMAIARLNYKQRQRQL</sequence>
<dbReference type="PANTHER" id="PTHR13510:SF44">
    <property type="entry name" value="RABENOSYN-5"/>
    <property type="match status" value="1"/>
</dbReference>
<evidence type="ECO:0008006" key="4">
    <source>
        <dbReference type="Google" id="ProtNLM"/>
    </source>
</evidence>
<comment type="caution">
    <text evidence="2">The sequence shown here is derived from an EMBL/GenBank/DDBJ whole genome shotgun (WGS) entry which is preliminary data.</text>
</comment>
<feature type="region of interest" description="Disordered" evidence="1">
    <location>
        <begin position="38"/>
        <end position="57"/>
    </location>
</feature>
<accession>A0A080ZUA9</accession>
<dbReference type="Gene3D" id="3.30.530.20">
    <property type="match status" value="1"/>
</dbReference>
<protein>
    <recommendedName>
        <fullName evidence="4">START domain-containing protein</fullName>
    </recommendedName>
</protein>
<dbReference type="InterPro" id="IPR023393">
    <property type="entry name" value="START-like_dom_sf"/>
</dbReference>
<name>A0A080ZUA9_PHYNI</name>
<feature type="compositionally biased region" description="Basic and acidic residues" evidence="1">
    <location>
        <begin position="38"/>
        <end position="47"/>
    </location>
</feature>
<dbReference type="AlphaFoldDB" id="A0A080ZUA9"/>
<evidence type="ECO:0000256" key="1">
    <source>
        <dbReference type="SAM" id="MobiDB-lite"/>
    </source>
</evidence>
<dbReference type="InterPro" id="IPR052727">
    <property type="entry name" value="Rab4/Rab5_effector"/>
</dbReference>
<dbReference type="EMBL" id="ANJA01002382">
    <property type="protein sequence ID" value="ETO70220.1"/>
    <property type="molecule type" value="Genomic_DNA"/>
</dbReference>
<dbReference type="PANTHER" id="PTHR13510">
    <property type="entry name" value="FYVE-FINGER-CONTAINING RAB5 EFFECTOR PROTEIN RABENOSYN-5-RELATED"/>
    <property type="match status" value="1"/>
</dbReference>
<organism evidence="2 3">
    <name type="scientific">Phytophthora nicotianae P1976</name>
    <dbReference type="NCBI Taxonomy" id="1317066"/>
    <lineage>
        <taxon>Eukaryota</taxon>
        <taxon>Sar</taxon>
        <taxon>Stramenopiles</taxon>
        <taxon>Oomycota</taxon>
        <taxon>Peronosporomycetes</taxon>
        <taxon>Peronosporales</taxon>
        <taxon>Peronosporaceae</taxon>
        <taxon>Phytophthora</taxon>
    </lineage>
</organism>
<evidence type="ECO:0000313" key="2">
    <source>
        <dbReference type="EMBL" id="ETO70220.1"/>
    </source>
</evidence>
<proteinExistence type="predicted"/>
<evidence type="ECO:0000313" key="3">
    <source>
        <dbReference type="Proteomes" id="UP000028582"/>
    </source>
</evidence>
<reference evidence="2 3" key="1">
    <citation type="submission" date="2013-11" db="EMBL/GenBank/DDBJ databases">
        <title>The Genome Sequence of Phytophthora parasitica P1976.</title>
        <authorList>
            <consortium name="The Broad Institute Genomics Platform"/>
            <person name="Russ C."/>
            <person name="Tyler B."/>
            <person name="Panabieres F."/>
            <person name="Shan W."/>
            <person name="Tripathy S."/>
            <person name="Grunwald N."/>
            <person name="Machado M."/>
            <person name="Johnson C.S."/>
            <person name="Walker B."/>
            <person name="Young S."/>
            <person name="Zeng Q."/>
            <person name="Gargeya S."/>
            <person name="Fitzgerald M."/>
            <person name="Haas B."/>
            <person name="Abouelleil A."/>
            <person name="Allen A.W."/>
            <person name="Alvarado L."/>
            <person name="Arachchi H.M."/>
            <person name="Berlin A.M."/>
            <person name="Chapman S.B."/>
            <person name="Gainer-Dewar J."/>
            <person name="Goldberg J."/>
            <person name="Griggs A."/>
            <person name="Gujja S."/>
            <person name="Hansen M."/>
            <person name="Howarth C."/>
            <person name="Imamovic A."/>
            <person name="Ireland A."/>
            <person name="Larimer J."/>
            <person name="McCowan C."/>
            <person name="Murphy C."/>
            <person name="Pearson M."/>
            <person name="Poon T.W."/>
            <person name="Priest M."/>
            <person name="Roberts A."/>
            <person name="Saif S."/>
            <person name="Shea T."/>
            <person name="Sisk P."/>
            <person name="Sykes S."/>
            <person name="Wortman J."/>
            <person name="Nusbaum C."/>
            <person name="Birren B."/>
        </authorList>
    </citation>
    <scope>NUCLEOTIDE SEQUENCE [LARGE SCALE GENOMIC DNA]</scope>
    <source>
        <strain evidence="2 3">P1976</strain>
    </source>
</reference>
<gene>
    <name evidence="2" type="ORF">F444_13265</name>
</gene>